<dbReference type="SUPFAM" id="SSF48452">
    <property type="entry name" value="TPR-like"/>
    <property type="match status" value="1"/>
</dbReference>
<keyword evidence="3" id="KW-1185">Reference proteome</keyword>
<reference evidence="2 3" key="1">
    <citation type="submission" date="2016-11" db="EMBL/GenBank/DDBJ databases">
        <authorList>
            <person name="Jaros S."/>
            <person name="Januszkiewicz K."/>
            <person name="Wedrychowicz H."/>
        </authorList>
    </citation>
    <scope>NUCLEOTIDE SEQUENCE [LARGE SCALE GENOMIC DNA]</scope>
    <source>
        <strain evidence="2 3">DSM 21986</strain>
    </source>
</reference>
<dbReference type="AlphaFoldDB" id="A0A1M5FRD2"/>
<evidence type="ECO:0000256" key="1">
    <source>
        <dbReference type="SAM" id="Phobius"/>
    </source>
</evidence>
<dbReference type="RefSeq" id="WP_073065715.1">
    <property type="nucleotide sequence ID" value="NZ_FQUS01000015.1"/>
</dbReference>
<dbReference type="InterPro" id="IPR011990">
    <property type="entry name" value="TPR-like_helical_dom_sf"/>
</dbReference>
<organism evidence="2 3">
    <name type="scientific">Fodinibius roseus</name>
    <dbReference type="NCBI Taxonomy" id="1194090"/>
    <lineage>
        <taxon>Bacteria</taxon>
        <taxon>Pseudomonadati</taxon>
        <taxon>Balneolota</taxon>
        <taxon>Balneolia</taxon>
        <taxon>Balneolales</taxon>
        <taxon>Balneolaceae</taxon>
        <taxon>Fodinibius</taxon>
    </lineage>
</organism>
<keyword evidence="1" id="KW-1133">Transmembrane helix</keyword>
<keyword evidence="1" id="KW-0472">Membrane</keyword>
<dbReference type="EMBL" id="FQUS01000015">
    <property type="protein sequence ID" value="SHF93989.1"/>
    <property type="molecule type" value="Genomic_DNA"/>
</dbReference>
<evidence type="ECO:0000313" key="3">
    <source>
        <dbReference type="Proteomes" id="UP000184041"/>
    </source>
</evidence>
<protein>
    <submittedName>
        <fullName evidence="2">Tetratricopeptide repeat-containing protein</fullName>
    </submittedName>
</protein>
<dbReference type="Gene3D" id="1.25.40.10">
    <property type="entry name" value="Tetratricopeptide repeat domain"/>
    <property type="match status" value="1"/>
</dbReference>
<evidence type="ECO:0000313" key="2">
    <source>
        <dbReference type="EMBL" id="SHF93989.1"/>
    </source>
</evidence>
<dbReference type="OrthoDB" id="1523901at2"/>
<keyword evidence="1" id="KW-0812">Transmembrane</keyword>
<proteinExistence type="predicted"/>
<feature type="transmembrane region" description="Helical" evidence="1">
    <location>
        <begin position="79"/>
        <end position="97"/>
    </location>
</feature>
<dbReference type="STRING" id="1194090.SAMN05443144_115114"/>
<sequence>MARDVELEKQIDAYVKGHLTEKQAQELWEELLKNPGYIELLNTEISLRNMVTEADSGKSSSGTKQRHALIHSLQNSWKWAAAAVAIVIVAVAVNFFLMDTEQTLDELALNEIPLSESLASAPALRSGQARSTPGDSLLNRGFKEAISGNISKAMELYDVIIQEYPDQPSAVQAYLNRGIIQFNRYNYEGAIVSFKEVVGKAEEQSFLREKGYWYLGNAYINTDSLSRAHEAIFEVYSMEGVYRNPAGDILQKLDKQLGNPPGKYD</sequence>
<name>A0A1M5FRD2_9BACT</name>
<accession>A0A1M5FRD2</accession>
<gene>
    <name evidence="2" type="ORF">SAMN05443144_115114</name>
</gene>
<dbReference type="Proteomes" id="UP000184041">
    <property type="component" value="Unassembled WGS sequence"/>
</dbReference>